<evidence type="ECO:0000313" key="9">
    <source>
        <dbReference type="Proteomes" id="UP000005139"/>
    </source>
</evidence>
<name>A1HQZ9_9FIRM</name>
<feature type="transmembrane region" description="Helical" evidence="6">
    <location>
        <begin position="411"/>
        <end position="433"/>
    </location>
</feature>
<evidence type="ECO:0000256" key="3">
    <source>
        <dbReference type="ARBA" id="ARBA00022692"/>
    </source>
</evidence>
<dbReference type="RefSeq" id="WP_007289458.1">
    <property type="nucleotide sequence ID" value="NZ_AAWL01000009.1"/>
</dbReference>
<dbReference type="NCBIfam" id="TIGR00361">
    <property type="entry name" value="ComEC_Rec2"/>
    <property type="match status" value="1"/>
</dbReference>
<proteinExistence type="predicted"/>
<feature type="transmembrane region" description="Helical" evidence="6">
    <location>
        <begin position="51"/>
        <end position="69"/>
    </location>
</feature>
<feature type="transmembrane region" description="Helical" evidence="6">
    <location>
        <begin position="508"/>
        <end position="526"/>
    </location>
</feature>
<feature type="transmembrane region" description="Helical" evidence="6">
    <location>
        <begin position="341"/>
        <end position="362"/>
    </location>
</feature>
<feature type="transmembrane region" description="Helical" evidence="6">
    <location>
        <begin position="440"/>
        <end position="462"/>
    </location>
</feature>
<keyword evidence="2" id="KW-1003">Cell membrane</keyword>
<dbReference type="EMBL" id="AAWL01000009">
    <property type="protein sequence ID" value="EAX47507.1"/>
    <property type="molecule type" value="Genomic_DNA"/>
</dbReference>
<dbReference type="InterPro" id="IPR036866">
    <property type="entry name" value="RibonucZ/Hydroxyglut_hydro"/>
</dbReference>
<dbReference type="PANTHER" id="PTHR30619">
    <property type="entry name" value="DNA INTERNALIZATION/COMPETENCE PROTEIN COMEC/REC2"/>
    <property type="match status" value="1"/>
</dbReference>
<gene>
    <name evidence="8" type="ORF">TcarDRAFT_1242</name>
</gene>
<feature type="transmembrane region" description="Helical" evidence="6">
    <location>
        <begin position="28"/>
        <end position="44"/>
    </location>
</feature>
<dbReference type="SUPFAM" id="SSF56281">
    <property type="entry name" value="Metallo-hydrolase/oxidoreductase"/>
    <property type="match status" value="1"/>
</dbReference>
<dbReference type="SMART" id="SM00849">
    <property type="entry name" value="Lactamase_B"/>
    <property type="match status" value="1"/>
</dbReference>
<dbReference type="GO" id="GO:0005886">
    <property type="term" value="C:plasma membrane"/>
    <property type="evidence" value="ECO:0007669"/>
    <property type="project" value="UniProtKB-SubCell"/>
</dbReference>
<evidence type="ECO:0000256" key="4">
    <source>
        <dbReference type="ARBA" id="ARBA00022989"/>
    </source>
</evidence>
<feature type="domain" description="Metallo-beta-lactamase" evidence="7">
    <location>
        <begin position="539"/>
        <end position="737"/>
    </location>
</feature>
<evidence type="ECO:0000259" key="7">
    <source>
        <dbReference type="SMART" id="SM00849"/>
    </source>
</evidence>
<dbReference type="InterPro" id="IPR004797">
    <property type="entry name" value="Competence_ComEC/Rec2"/>
</dbReference>
<evidence type="ECO:0000256" key="1">
    <source>
        <dbReference type="ARBA" id="ARBA00004651"/>
    </source>
</evidence>
<dbReference type="eggNOG" id="COG0658">
    <property type="taxonomic scope" value="Bacteria"/>
</dbReference>
<feature type="transmembrane region" description="Helical" evidence="6">
    <location>
        <begin position="248"/>
        <end position="270"/>
    </location>
</feature>
<comment type="subcellular location">
    <subcellularLocation>
        <location evidence="1">Cell membrane</location>
        <topology evidence="1">Multi-pass membrane protein</topology>
    </subcellularLocation>
</comment>
<evidence type="ECO:0000313" key="8">
    <source>
        <dbReference type="EMBL" id="EAX47507.1"/>
    </source>
</evidence>
<dbReference type="InterPro" id="IPR052159">
    <property type="entry name" value="Competence_DNA_uptake"/>
</dbReference>
<dbReference type="Gene3D" id="3.60.15.10">
    <property type="entry name" value="Ribonuclease Z/Hydroxyacylglutathione hydrolase-like"/>
    <property type="match status" value="1"/>
</dbReference>
<dbReference type="GO" id="GO:0030420">
    <property type="term" value="P:establishment of competence for transformation"/>
    <property type="evidence" value="ECO:0007669"/>
    <property type="project" value="InterPro"/>
</dbReference>
<protein>
    <submittedName>
        <fullName evidence="8">DNA internalization-related competence protein ComEC/Rec2</fullName>
    </submittedName>
</protein>
<evidence type="ECO:0000256" key="2">
    <source>
        <dbReference type="ARBA" id="ARBA00022475"/>
    </source>
</evidence>
<dbReference type="InterPro" id="IPR001279">
    <property type="entry name" value="Metallo-B-lactamas"/>
</dbReference>
<comment type="caution">
    <text evidence="8">The sequence shown here is derived from an EMBL/GenBank/DDBJ whole genome shotgun (WGS) entry which is preliminary data.</text>
</comment>
<dbReference type="Pfam" id="PF00753">
    <property type="entry name" value="Lactamase_B"/>
    <property type="match status" value="1"/>
</dbReference>
<feature type="transmembrane region" description="Helical" evidence="6">
    <location>
        <begin position="468"/>
        <end position="488"/>
    </location>
</feature>
<dbReference type="Pfam" id="PF13567">
    <property type="entry name" value="DUF4131"/>
    <property type="match status" value="1"/>
</dbReference>
<reference evidence="8 9" key="2">
    <citation type="submission" date="2007-01" db="EMBL/GenBank/DDBJ databases">
        <title>Sequencing of the draft genome and assembly of Thermosinus carboxydivorans Nor1.</title>
        <authorList>
            <consortium name="US DOE Joint Genome Institute (JGI-PGF)"/>
            <person name="Copeland A."/>
            <person name="Lucas S."/>
            <person name="Lapidus A."/>
            <person name="Barry K."/>
            <person name="Glavina del Rio T."/>
            <person name="Dalin E."/>
            <person name="Tice H."/>
            <person name="Bruce D."/>
            <person name="Pitluck S."/>
            <person name="Richardson P."/>
        </authorList>
    </citation>
    <scope>NUCLEOTIDE SEQUENCE [LARGE SCALE GENOMIC DNA]</scope>
    <source>
        <strain evidence="8 9">Nor1</strain>
    </source>
</reference>
<accession>A1HQZ9</accession>
<dbReference type="Proteomes" id="UP000005139">
    <property type="component" value="Unassembled WGS sequence"/>
</dbReference>
<dbReference type="InterPro" id="IPR025405">
    <property type="entry name" value="DUF4131"/>
</dbReference>
<organism evidence="8 9">
    <name type="scientific">Thermosinus carboxydivorans Nor1</name>
    <dbReference type="NCBI Taxonomy" id="401526"/>
    <lineage>
        <taxon>Bacteria</taxon>
        <taxon>Bacillati</taxon>
        <taxon>Bacillota</taxon>
        <taxon>Negativicutes</taxon>
        <taxon>Selenomonadales</taxon>
        <taxon>Sporomusaceae</taxon>
        <taxon>Thermosinus</taxon>
    </lineage>
</organism>
<keyword evidence="9" id="KW-1185">Reference proteome</keyword>
<evidence type="ECO:0000256" key="5">
    <source>
        <dbReference type="ARBA" id="ARBA00023136"/>
    </source>
</evidence>
<keyword evidence="5 6" id="KW-0472">Membrane</keyword>
<feature type="transmembrane region" description="Helical" evidence="6">
    <location>
        <begin position="282"/>
        <end position="303"/>
    </location>
</feature>
<sequence precursor="true">MRNVTLFITAAFAAGIWAADLANWPWPALVISFVALLLAAAWQVGRCPARAAWLLAGLFFVAGIIRFLHADMLPANDISRYAGNSVVLSGTVAESPRVTPVSDEQVKVRYRLTAELVQTERDYKTVRGGIIVTVRQPANQTVAGYGDKITVSGIIAAPRGYQNPGAADWAAALKRQGITAILFSPGKVIVTPAPASSWYGRLQAWRQALKGQIAATLPPSDAAILTGLVFGGYEGIKKEVIADFATTGIIHILSVSGTHIALAAGVALWLGRVLKLRPRISAALAAVTVLFYMTLAGLVPPVVRSGLMGLTALAALAAGREPDAPTALSLSALAMLAVQPALLYDISFQLSFAATAGLVFLYRKTLAVLTTVLPELLAGPFAVTLAAQLGVLPFLAWYFNTLSLSAFLANLIIVPLVEGVVILGLAACLASLFTGWGAKVLLALCGLAIGAVVQLAAFLAALPGGVVYLPPFTIWAGLIYYFLIAWAYGYRFGILPSLPVVMRRWPQAIAMVGLAAAVCLAVALWYPRPVSVHFIDVGQGDATLITTPHRRAILVDAGGTSGDADGFDVGEQVVLPYLRHHGVQALDYLILTHGHSDHAGGAAAIAASLPVKTALVAQEEQISPVMQAFLRGKKSAVAVPAFTGQNIIIDGVSLTVVHAPVGGAARNEASVVVRVDYGRHSFLLTGDLEKAQETALVADGIEPCSVLKVGHHGSKTSTSSEFLAALSPQYAVISVGYQNRFGHPHPETLARLDRQGVKVYRTDRDGAILFTTDGKTLTVSTFGDRHAASPNRGGQR</sequence>
<keyword evidence="4 6" id="KW-1133">Transmembrane helix</keyword>
<dbReference type="eggNOG" id="COG2333">
    <property type="taxonomic scope" value="Bacteria"/>
</dbReference>
<dbReference type="Pfam" id="PF03772">
    <property type="entry name" value="Competence"/>
    <property type="match status" value="1"/>
</dbReference>
<dbReference type="InterPro" id="IPR004477">
    <property type="entry name" value="ComEC_N"/>
</dbReference>
<dbReference type="OrthoDB" id="9761531at2"/>
<dbReference type="PANTHER" id="PTHR30619:SF1">
    <property type="entry name" value="RECOMBINATION PROTEIN 2"/>
    <property type="match status" value="1"/>
</dbReference>
<feature type="transmembrane region" description="Helical" evidence="6">
    <location>
        <begin position="374"/>
        <end position="399"/>
    </location>
</feature>
<dbReference type="InterPro" id="IPR035681">
    <property type="entry name" value="ComA-like_MBL"/>
</dbReference>
<reference evidence="8 9" key="1">
    <citation type="submission" date="2007-01" db="EMBL/GenBank/DDBJ databases">
        <title>Annotation of the draft genome assembly of Thermosinus carboxydivorans Nor1.</title>
        <authorList>
            <consortium name="US DOE Joint Genome Institute (JGI-ORNL)"/>
            <person name="Larimer F."/>
            <person name="Land M."/>
            <person name="Hauser L."/>
        </authorList>
    </citation>
    <scope>NUCLEOTIDE SEQUENCE [LARGE SCALE GENOMIC DNA]</scope>
    <source>
        <strain evidence="8 9">Nor1</strain>
    </source>
</reference>
<dbReference type="NCBIfam" id="TIGR00360">
    <property type="entry name" value="ComEC_N-term"/>
    <property type="match status" value="1"/>
</dbReference>
<keyword evidence="3 6" id="KW-0812">Transmembrane</keyword>
<dbReference type="CDD" id="cd07731">
    <property type="entry name" value="ComA-like_MBL-fold"/>
    <property type="match status" value="1"/>
</dbReference>
<evidence type="ECO:0000256" key="6">
    <source>
        <dbReference type="SAM" id="Phobius"/>
    </source>
</evidence>
<dbReference type="AlphaFoldDB" id="A1HQZ9"/>